<name>A0A0V9UIT5_9NOCA</name>
<sequence length="448" mass="49015">MGGVSGELKDELTKRLSSVLDGSWTLRRIERLTGGASRETWAITAVSATGDTRELILRRDPPGREDARRIAMEAASFDEAARVGVPVPDVIDRSGEEPHPGIGAYLVMSKVPGEALPQKLLRDENLAEVRAALPYELGRILARIHRMDIEAVPNLPEHDPLTSLFDEYLTNGDPVPTLEAAFAWLTRNRPPATGKAFVHGDFRNGNLLVDAEGVRGVLDWELAHVGDPMEDLGWLCTRTWRFGSPHPVGGFGSRDDLFRGYADESGESPDPEVVHWWEVYGSLRWAVICRMQAAAAATGGDNTLELLAIGRRVAECEHDLLDLLDVPPHDETETPPATPQFLGAPPIEELLGAVREFVLEVGAGADVKTRYRSRVAAHVLGIAAREAIFAPAVRETYRVRLAGLGYRSEAELALGVRAGRDHLDDPQVAEVIRGLAANRLKVANPKYR</sequence>
<organism evidence="3 4">
    <name type="scientific">Rhodococcus pyridinivorans KG-16</name>
    <dbReference type="NCBI Taxonomy" id="1441730"/>
    <lineage>
        <taxon>Bacteria</taxon>
        <taxon>Bacillati</taxon>
        <taxon>Actinomycetota</taxon>
        <taxon>Actinomycetes</taxon>
        <taxon>Mycobacteriales</taxon>
        <taxon>Nocardiaceae</taxon>
        <taxon>Rhodococcus</taxon>
    </lineage>
</organism>
<evidence type="ECO:0000259" key="1">
    <source>
        <dbReference type="Pfam" id="PF01636"/>
    </source>
</evidence>
<dbReference type="PATRIC" id="fig|1441730.3.peg.3164"/>
<feature type="domain" description="Aminoglycoside phosphotransferase" evidence="1">
    <location>
        <begin position="29"/>
        <end position="245"/>
    </location>
</feature>
<dbReference type="AlphaFoldDB" id="A0A0V9UIT5"/>
<dbReference type="PANTHER" id="PTHR21310">
    <property type="entry name" value="AMINOGLYCOSIDE PHOSPHOTRANSFERASE-RELATED-RELATED"/>
    <property type="match status" value="1"/>
</dbReference>
<dbReference type="PANTHER" id="PTHR21310:SF57">
    <property type="entry name" value="BLR2944 PROTEIN"/>
    <property type="match status" value="1"/>
</dbReference>
<proteinExistence type="predicted"/>
<gene>
    <name evidence="3" type="ORF">Z045_15210</name>
</gene>
<dbReference type="SUPFAM" id="SSF56112">
    <property type="entry name" value="Protein kinase-like (PK-like)"/>
    <property type="match status" value="1"/>
</dbReference>
<evidence type="ECO:0000313" key="3">
    <source>
        <dbReference type="EMBL" id="KSZ57911.1"/>
    </source>
</evidence>
<dbReference type="Proteomes" id="UP000053060">
    <property type="component" value="Unassembled WGS sequence"/>
</dbReference>
<dbReference type="InterPro" id="IPR046252">
    <property type="entry name" value="DUF6285"/>
</dbReference>
<feature type="domain" description="DUF6285" evidence="2">
    <location>
        <begin position="368"/>
        <end position="447"/>
    </location>
</feature>
<dbReference type="Gene3D" id="3.30.200.20">
    <property type="entry name" value="Phosphorylase Kinase, domain 1"/>
    <property type="match status" value="1"/>
</dbReference>
<reference evidence="3 4" key="2">
    <citation type="journal article" date="2016" name="Genome Announc.">
        <title>Draft Genome Sequence of a Versatile Hydrocarbon-Degrading Bacterium, Rhodococcus pyridinivorans Strain KG-16, Collected from Oil Fields in India.</title>
        <authorList>
            <person name="Aggarwal R.K."/>
            <person name="Dawar C."/>
            <person name="Phanindranath R."/>
            <person name="Mutnuri L."/>
            <person name="Dayal A.M."/>
        </authorList>
    </citation>
    <scope>NUCLEOTIDE SEQUENCE [LARGE SCALE GENOMIC DNA]</scope>
    <source>
        <strain evidence="3 4">KG-16</strain>
    </source>
</reference>
<dbReference type="CDD" id="cd05154">
    <property type="entry name" value="ACAD10_11_N-like"/>
    <property type="match status" value="1"/>
</dbReference>
<dbReference type="Gene3D" id="3.90.1200.10">
    <property type="match status" value="1"/>
</dbReference>
<dbReference type="InterPro" id="IPR051678">
    <property type="entry name" value="AGP_Transferase"/>
</dbReference>
<evidence type="ECO:0000313" key="4">
    <source>
        <dbReference type="Proteomes" id="UP000053060"/>
    </source>
</evidence>
<dbReference type="GO" id="GO:0016740">
    <property type="term" value="F:transferase activity"/>
    <property type="evidence" value="ECO:0007669"/>
    <property type="project" value="UniProtKB-KW"/>
</dbReference>
<dbReference type="Pfam" id="PF01636">
    <property type="entry name" value="APH"/>
    <property type="match status" value="1"/>
</dbReference>
<protein>
    <submittedName>
        <fullName evidence="3">Aminoglycoside phosphotransferase</fullName>
    </submittedName>
</protein>
<dbReference type="RefSeq" id="WP_060652597.1">
    <property type="nucleotide sequence ID" value="NZ_AZXY01000007.1"/>
</dbReference>
<dbReference type="EMBL" id="AZXY01000007">
    <property type="protein sequence ID" value="KSZ57911.1"/>
    <property type="molecule type" value="Genomic_DNA"/>
</dbReference>
<dbReference type="Pfam" id="PF19802">
    <property type="entry name" value="DUF6285"/>
    <property type="match status" value="1"/>
</dbReference>
<reference evidence="4" key="1">
    <citation type="submission" date="2015-01" db="EMBL/GenBank/DDBJ databases">
        <title>Draft genome sequence of Rhodococcus pyridinivorans strain KG-16, a hydrocarbon-degrading bacterium.</title>
        <authorList>
            <person name="Aggarwal R.K."/>
            <person name="Dawar C."/>
        </authorList>
    </citation>
    <scope>NUCLEOTIDE SEQUENCE [LARGE SCALE GENOMIC DNA]</scope>
    <source>
        <strain evidence="4">KG-16</strain>
    </source>
</reference>
<comment type="caution">
    <text evidence="3">The sequence shown here is derived from an EMBL/GenBank/DDBJ whole genome shotgun (WGS) entry which is preliminary data.</text>
</comment>
<dbReference type="InterPro" id="IPR011009">
    <property type="entry name" value="Kinase-like_dom_sf"/>
</dbReference>
<keyword evidence="3" id="KW-0808">Transferase</keyword>
<dbReference type="InterPro" id="IPR002575">
    <property type="entry name" value="Aminoglycoside_PTrfase"/>
</dbReference>
<evidence type="ECO:0000259" key="2">
    <source>
        <dbReference type="Pfam" id="PF19802"/>
    </source>
</evidence>
<accession>A0A0V9UIT5</accession>
<dbReference type="InterPro" id="IPR041726">
    <property type="entry name" value="ACAD10_11_N"/>
</dbReference>